<dbReference type="PROSITE" id="PS51090">
    <property type="entry name" value="CORTACTIN"/>
    <property type="match status" value="2"/>
</dbReference>
<dbReference type="InterPro" id="IPR003134">
    <property type="entry name" value="Hs1_Cortactin"/>
</dbReference>
<dbReference type="GO" id="GO:0005886">
    <property type="term" value="C:plasma membrane"/>
    <property type="evidence" value="ECO:0007669"/>
    <property type="project" value="TreeGrafter"/>
</dbReference>
<dbReference type="STRING" id="94237.ENSMMOP00000000545"/>
<dbReference type="Pfam" id="PF02218">
    <property type="entry name" value="HS1_rep"/>
    <property type="match status" value="1"/>
</dbReference>
<keyword evidence="8" id="KW-1185">Reference proteome</keyword>
<dbReference type="AlphaFoldDB" id="A0A3Q4A9K6"/>
<keyword evidence="1 4" id="KW-0728">SH3 domain</keyword>
<dbReference type="GO" id="GO:0030864">
    <property type="term" value="C:cortical actin cytoskeleton"/>
    <property type="evidence" value="ECO:0007669"/>
    <property type="project" value="TreeGrafter"/>
</dbReference>
<dbReference type="InterPro" id="IPR001452">
    <property type="entry name" value="SH3_domain"/>
</dbReference>
<dbReference type="GO" id="GO:0051015">
    <property type="term" value="F:actin filament binding"/>
    <property type="evidence" value="ECO:0007669"/>
    <property type="project" value="TreeGrafter"/>
</dbReference>
<protein>
    <recommendedName>
        <fullName evidence="6">SH3 domain-containing protein</fullName>
    </recommendedName>
</protein>
<feature type="compositionally biased region" description="Acidic residues" evidence="5">
    <location>
        <begin position="20"/>
        <end position="33"/>
    </location>
</feature>
<evidence type="ECO:0000313" key="8">
    <source>
        <dbReference type="Proteomes" id="UP000261620"/>
    </source>
</evidence>
<name>A0A3Q4A9K6_MOLML</name>
<dbReference type="PROSITE" id="PS50002">
    <property type="entry name" value="SH3"/>
    <property type="match status" value="1"/>
</dbReference>
<dbReference type="SMART" id="SM00326">
    <property type="entry name" value="SH3"/>
    <property type="match status" value="1"/>
</dbReference>
<keyword evidence="3" id="KW-0677">Repeat</keyword>
<reference evidence="7" key="1">
    <citation type="submission" date="2025-08" db="UniProtKB">
        <authorList>
            <consortium name="Ensembl"/>
        </authorList>
    </citation>
    <scope>IDENTIFICATION</scope>
</reference>
<evidence type="ECO:0000259" key="6">
    <source>
        <dbReference type="PROSITE" id="PS50002"/>
    </source>
</evidence>
<proteinExistence type="predicted"/>
<dbReference type="GO" id="GO:0030427">
    <property type="term" value="C:site of polarized growth"/>
    <property type="evidence" value="ECO:0007669"/>
    <property type="project" value="TreeGrafter"/>
</dbReference>
<dbReference type="OMA" id="YISHELY"/>
<dbReference type="GO" id="GO:0005884">
    <property type="term" value="C:actin filament"/>
    <property type="evidence" value="ECO:0007669"/>
    <property type="project" value="TreeGrafter"/>
</dbReference>
<organism evidence="7 8">
    <name type="scientific">Mola mola</name>
    <name type="common">Ocean sunfish</name>
    <name type="synonym">Tetraodon mola</name>
    <dbReference type="NCBI Taxonomy" id="94237"/>
    <lineage>
        <taxon>Eukaryota</taxon>
        <taxon>Metazoa</taxon>
        <taxon>Chordata</taxon>
        <taxon>Craniata</taxon>
        <taxon>Vertebrata</taxon>
        <taxon>Euteleostomi</taxon>
        <taxon>Actinopterygii</taxon>
        <taxon>Neopterygii</taxon>
        <taxon>Teleostei</taxon>
        <taxon>Neoteleostei</taxon>
        <taxon>Acanthomorphata</taxon>
        <taxon>Eupercaria</taxon>
        <taxon>Tetraodontiformes</taxon>
        <taxon>Molidae</taxon>
        <taxon>Mola</taxon>
    </lineage>
</organism>
<dbReference type="Proteomes" id="UP000261620">
    <property type="component" value="Unplaced"/>
</dbReference>
<evidence type="ECO:0000256" key="5">
    <source>
        <dbReference type="SAM" id="MobiDB-lite"/>
    </source>
</evidence>
<feature type="region of interest" description="Disordered" evidence="5">
    <location>
        <begin position="20"/>
        <end position="39"/>
    </location>
</feature>
<dbReference type="SUPFAM" id="SSF50044">
    <property type="entry name" value="SH3-domain"/>
    <property type="match status" value="1"/>
</dbReference>
<reference evidence="7" key="2">
    <citation type="submission" date="2025-09" db="UniProtKB">
        <authorList>
            <consortium name="Ensembl"/>
        </authorList>
    </citation>
    <scope>IDENTIFICATION</scope>
</reference>
<dbReference type="InterPro" id="IPR036028">
    <property type="entry name" value="SH3-like_dom_sf"/>
</dbReference>
<dbReference type="PRINTS" id="PR00452">
    <property type="entry name" value="SH3DOMAIN"/>
</dbReference>
<evidence type="ECO:0000256" key="4">
    <source>
        <dbReference type="PROSITE-ProRule" id="PRU00192"/>
    </source>
</evidence>
<accession>A0A3Q4A9K6</accession>
<dbReference type="Ensembl" id="ENSMMOT00000000553.1">
    <property type="protein sequence ID" value="ENSMMOP00000000545.1"/>
    <property type="gene ID" value="ENSMMOG00000000429.1"/>
</dbReference>
<dbReference type="Gene3D" id="2.30.30.40">
    <property type="entry name" value="SH3 Domains"/>
    <property type="match status" value="1"/>
</dbReference>
<dbReference type="GO" id="GO:0016477">
    <property type="term" value="P:cell migration"/>
    <property type="evidence" value="ECO:0007669"/>
    <property type="project" value="TreeGrafter"/>
</dbReference>
<dbReference type="Pfam" id="PF14604">
    <property type="entry name" value="SH3_9"/>
    <property type="match status" value="1"/>
</dbReference>
<feature type="domain" description="SH3" evidence="6">
    <location>
        <begin position="134"/>
        <end position="192"/>
    </location>
</feature>
<dbReference type="GO" id="GO:0030833">
    <property type="term" value="P:regulation of actin filament polymerization"/>
    <property type="evidence" value="ECO:0007669"/>
    <property type="project" value="TreeGrafter"/>
</dbReference>
<sequence>MWKSVVGHNVSMKVAAEGDDWETDPDFENDVSEQEQRWGAKTIEGSGRKEHISVAELRNKVAVEHEQVKQKDHTPKASYGYGGKFGVEKDRMDKVALGHDYVAQVEQHSSQKDASKGFGGKFGVQKDRDYEDLSCGQTAAAIYDYEGGADDEISFNPRDIITNIEMIDEGWWRGQCHGRTGLFPAAYVQLLQ</sequence>
<keyword evidence="2" id="KW-0597">Phosphoprotein</keyword>
<dbReference type="FunFam" id="2.30.30.40:FF:000398">
    <property type="entry name" value="Hematopoietic cell-specific Lyn substrate 1"/>
    <property type="match status" value="1"/>
</dbReference>
<evidence type="ECO:0000256" key="3">
    <source>
        <dbReference type="ARBA" id="ARBA00022737"/>
    </source>
</evidence>
<evidence type="ECO:0000313" key="7">
    <source>
        <dbReference type="Ensembl" id="ENSMMOP00000000545.1"/>
    </source>
</evidence>
<dbReference type="PRINTS" id="PR00499">
    <property type="entry name" value="P67PHOX"/>
</dbReference>
<evidence type="ECO:0000256" key="2">
    <source>
        <dbReference type="ARBA" id="ARBA00022553"/>
    </source>
</evidence>
<dbReference type="PANTHER" id="PTHR10829:SF5">
    <property type="entry name" value="HEMATOPOIETIC LINEAGE CELL-SPECIFIC PROTEIN"/>
    <property type="match status" value="1"/>
</dbReference>
<evidence type="ECO:0000256" key="1">
    <source>
        <dbReference type="ARBA" id="ARBA00022443"/>
    </source>
</evidence>
<dbReference type="PANTHER" id="PTHR10829">
    <property type="entry name" value="CORTACTIN AND DREBRIN"/>
    <property type="match status" value="1"/>
</dbReference>